<dbReference type="InterPro" id="IPR016040">
    <property type="entry name" value="NAD(P)-bd_dom"/>
</dbReference>
<reference evidence="2 3" key="2">
    <citation type="journal article" date="2010" name="J Osaka Dent Univ">
        <title>Isolation and identification of Rothia mucilaginosa from persistent apical periodontitis lesions.</title>
        <authorList>
            <person name="Yamane K."/>
            <person name="Yoshida M."/>
            <person name="Fujihira T."/>
            <person name="Baba T."/>
            <person name="Tsuji N."/>
            <person name="Hayashi H."/>
            <person name="Sugimori C."/>
            <person name="Yamanaka T."/>
            <person name="Mashimo C."/>
            <person name="Nambu T."/>
            <person name="Kawai H."/>
            <person name="Fukushima H."/>
        </authorList>
    </citation>
    <scope>NUCLEOTIDE SEQUENCE [LARGE SCALE GENOMIC DNA]</scope>
    <source>
        <strain evidence="2 3">DY-18</strain>
    </source>
</reference>
<organism evidence="2 3">
    <name type="scientific">Rothia mucilaginosa (strain DY-18)</name>
    <name type="common">Stomatococcus mucilaginosus</name>
    <dbReference type="NCBI Taxonomy" id="680646"/>
    <lineage>
        <taxon>Bacteria</taxon>
        <taxon>Bacillati</taxon>
        <taxon>Actinomycetota</taxon>
        <taxon>Actinomycetes</taxon>
        <taxon>Micrococcales</taxon>
        <taxon>Micrococcaceae</taxon>
        <taxon>Rothia</taxon>
    </lineage>
</organism>
<protein>
    <submittedName>
        <fullName evidence="2">Predicted nucleoside-diphosphate-sugar epimerase</fullName>
    </submittedName>
</protein>
<evidence type="ECO:0000259" key="1">
    <source>
        <dbReference type="Pfam" id="PF13460"/>
    </source>
</evidence>
<accession>D2NPV4</accession>
<reference evidence="2 3" key="3">
    <citation type="journal article" date="2010" name="Sequencing">
        <title>Complete Genome Sequence of Rothia mucilaginosa DY-18: A Clinical Isolate with Dense Meshwork-Like Structures from a Persistent Apical Periodontitis Lesion.</title>
        <authorList>
            <person name="Yamane K."/>
            <person name="Nambu T."/>
            <person name="Yamanaka T."/>
            <person name="Mashimo C."/>
            <person name="Sugimori C."/>
            <person name="Leung K.-P."/>
            <person name="Fukushima H."/>
        </authorList>
    </citation>
    <scope>NUCLEOTIDE SEQUENCE [LARGE SCALE GENOMIC DNA]</scope>
    <source>
        <strain evidence="2 3">DY-18</strain>
    </source>
</reference>
<evidence type="ECO:0000313" key="2">
    <source>
        <dbReference type="EMBL" id="BAI65672.1"/>
    </source>
</evidence>
<dbReference type="eggNOG" id="COG0702">
    <property type="taxonomic scope" value="Bacteria"/>
</dbReference>
<dbReference type="STRING" id="680646.RMDY18_18400"/>
<evidence type="ECO:0000313" key="3">
    <source>
        <dbReference type="Proteomes" id="UP000001883"/>
    </source>
</evidence>
<sequence length="250" mass="26256">MRHSKPILDIQVFFNIQEDTMANVTIIGGHGKVALLAEPLLVERGHAVNALIRRPEQSEDIVTRGANPVVADITALSTEEMAKLFKDLHTEVLVWSAGAGGVGGPERTYAIDRDAAIRSMDAARLAGIKRYVMVSYLGAGSGHGIDPDDSFYAYAESKTIADEHLRGSGLDYTILGPGTLTLEEAGGITLGIEPAHTPGAESNTPRATVAQVLAAVLEDPSTVGKALPFIGGPTPIAQALASAPNSNKLR</sequence>
<gene>
    <name evidence="2" type="ordered locus">RMDY18_18400</name>
</gene>
<dbReference type="Proteomes" id="UP000001883">
    <property type="component" value="Chromosome"/>
</dbReference>
<dbReference type="AlphaFoldDB" id="D2NPV4"/>
<dbReference type="SUPFAM" id="SSF51735">
    <property type="entry name" value="NAD(P)-binding Rossmann-fold domains"/>
    <property type="match status" value="1"/>
</dbReference>
<dbReference type="Pfam" id="PF13460">
    <property type="entry name" value="NAD_binding_10"/>
    <property type="match status" value="1"/>
</dbReference>
<dbReference type="PANTHER" id="PTHR15020">
    <property type="entry name" value="FLAVIN REDUCTASE-RELATED"/>
    <property type="match status" value="1"/>
</dbReference>
<dbReference type="PANTHER" id="PTHR15020:SF50">
    <property type="entry name" value="UPF0659 PROTEIN YMR090W"/>
    <property type="match status" value="1"/>
</dbReference>
<name>D2NPV4_ROTMD</name>
<dbReference type="CDD" id="cd05243">
    <property type="entry name" value="SDR_a5"/>
    <property type="match status" value="1"/>
</dbReference>
<proteinExistence type="predicted"/>
<dbReference type="EMBL" id="AP011540">
    <property type="protein sequence ID" value="BAI65672.1"/>
    <property type="molecule type" value="Genomic_DNA"/>
</dbReference>
<dbReference type="InterPro" id="IPR036291">
    <property type="entry name" value="NAD(P)-bd_dom_sf"/>
</dbReference>
<keyword evidence="3" id="KW-1185">Reference proteome</keyword>
<feature type="domain" description="NAD(P)-binding" evidence="1">
    <location>
        <begin position="28"/>
        <end position="220"/>
    </location>
</feature>
<dbReference type="HOGENOM" id="CLU_025711_1_1_11"/>
<reference evidence="3" key="1">
    <citation type="submission" date="2009-07" db="EMBL/GenBank/DDBJ databases">
        <title>Complete genome sequence of Rothia mucilaginosa DJ.</title>
        <authorList>
            <person name="Yamane K."/>
            <person name="Nambu T."/>
            <person name="Mashimo C."/>
            <person name="Sugimori C."/>
            <person name="Yamanaka T."/>
            <person name="Leung K."/>
            <person name="Fukushima H."/>
        </authorList>
    </citation>
    <scope>NUCLEOTIDE SEQUENCE [LARGE SCALE GENOMIC DNA]</scope>
    <source>
        <strain evidence="3">DY-18</strain>
    </source>
</reference>
<dbReference type="KEGG" id="rmu:RMDY18_18400"/>
<dbReference type="Gene3D" id="3.40.50.720">
    <property type="entry name" value="NAD(P)-binding Rossmann-like Domain"/>
    <property type="match status" value="1"/>
</dbReference>